<keyword evidence="5" id="KW-0460">Magnesium</keyword>
<reference evidence="10" key="1">
    <citation type="submission" date="2017-11" db="EMBL/GenBank/DDBJ databases">
        <title>Phenotypic and genomic properties of facultatively anaerobic sulfur-reducing natronoarchaea from hypersaline soda lakes.</title>
        <authorList>
            <person name="Sorokin D.Y."/>
            <person name="Kublanov I.V."/>
            <person name="Roman P."/>
            <person name="Sinninghe Damste J.S."/>
            <person name="Golyshin P.N."/>
            <person name="Rojo D."/>
            <person name="Ciordia S."/>
            <person name="Mena M.D.C."/>
            <person name="Ferrer M."/>
            <person name="Messina E."/>
            <person name="Smedile F."/>
            <person name="La Spada G."/>
            <person name="La Cono V."/>
            <person name="Yakimov M.M."/>
        </authorList>
    </citation>
    <scope>NUCLEOTIDE SEQUENCE [LARGE SCALE GENOMIC DNA]</scope>
    <source>
        <strain evidence="10">AArc-Sl</strain>
    </source>
</reference>
<dbReference type="InterPro" id="IPR025877">
    <property type="entry name" value="MobA-like_NTP_Trfase"/>
</dbReference>
<dbReference type="EC" id="2.7.7.77" evidence="9"/>
<keyword evidence="2 9" id="KW-0808">Transferase</keyword>
<evidence type="ECO:0000313" key="9">
    <source>
        <dbReference type="EMBL" id="AUX09385.1"/>
    </source>
</evidence>
<dbReference type="GeneID" id="37878114"/>
<dbReference type="RefSeq" id="WP_119817889.1">
    <property type="nucleotide sequence ID" value="NZ_CP025066.1"/>
</dbReference>
<evidence type="ECO:0000256" key="6">
    <source>
        <dbReference type="ARBA" id="ARBA00023134"/>
    </source>
</evidence>
<keyword evidence="3" id="KW-0479">Metal-binding</keyword>
<evidence type="ECO:0000256" key="5">
    <source>
        <dbReference type="ARBA" id="ARBA00022842"/>
    </source>
</evidence>
<dbReference type="GO" id="GO:0006777">
    <property type="term" value="P:Mo-molybdopterin cofactor biosynthetic process"/>
    <property type="evidence" value="ECO:0007669"/>
    <property type="project" value="UniProtKB-KW"/>
</dbReference>
<dbReference type="GO" id="GO:0061603">
    <property type="term" value="F:molybdenum cofactor guanylyltransferase activity"/>
    <property type="evidence" value="ECO:0007669"/>
    <property type="project" value="UniProtKB-EC"/>
</dbReference>
<keyword evidence="1" id="KW-0963">Cytoplasm</keyword>
<dbReference type="PANTHER" id="PTHR19136">
    <property type="entry name" value="MOLYBDENUM COFACTOR GUANYLYLTRANSFERASE"/>
    <property type="match status" value="1"/>
</dbReference>
<keyword evidence="9" id="KW-0548">Nucleotidyltransferase</keyword>
<keyword evidence="7" id="KW-0501">Molybdenum cofactor biosynthesis</keyword>
<feature type="domain" description="MobA-like NTP transferase" evidence="8">
    <location>
        <begin position="4"/>
        <end position="168"/>
    </location>
</feature>
<dbReference type="CDD" id="cd02503">
    <property type="entry name" value="MobA"/>
    <property type="match status" value="1"/>
</dbReference>
<dbReference type="GO" id="GO:0005525">
    <property type="term" value="F:GTP binding"/>
    <property type="evidence" value="ECO:0007669"/>
    <property type="project" value="UniProtKB-KW"/>
</dbReference>
<dbReference type="Pfam" id="PF12804">
    <property type="entry name" value="NTP_transf_3"/>
    <property type="match status" value="1"/>
</dbReference>
<evidence type="ECO:0000256" key="3">
    <source>
        <dbReference type="ARBA" id="ARBA00022723"/>
    </source>
</evidence>
<dbReference type="PANTHER" id="PTHR19136:SF81">
    <property type="entry name" value="MOLYBDENUM COFACTOR GUANYLYLTRANSFERASE"/>
    <property type="match status" value="1"/>
</dbReference>
<evidence type="ECO:0000256" key="4">
    <source>
        <dbReference type="ARBA" id="ARBA00022741"/>
    </source>
</evidence>
<evidence type="ECO:0000256" key="7">
    <source>
        <dbReference type="ARBA" id="ARBA00023150"/>
    </source>
</evidence>
<evidence type="ECO:0000259" key="8">
    <source>
        <dbReference type="Pfam" id="PF12804"/>
    </source>
</evidence>
<sequence>MKTAVVVAGGRSTRFGGADKAVADLAGTPMIRRVADRIVDVVDAVVINCRDDQVPAIREAMAGYPRRVTFAVDPEPDRGPMAGIMTGLRGVESIAGPDAPAFVVACDMPFVDPGFIEHLFDRVDGYDAAVPRLDDRWFQTTQAVYRAEPMAAACEAALDRGERKIIEPLFDLEYVVIEEAEALEHTTRGAFENLNTREEFRRAEERFLDRERR</sequence>
<evidence type="ECO:0000313" key="10">
    <source>
        <dbReference type="Proteomes" id="UP000263012"/>
    </source>
</evidence>
<dbReference type="Proteomes" id="UP000263012">
    <property type="component" value="Chromosome"/>
</dbReference>
<evidence type="ECO:0000256" key="1">
    <source>
        <dbReference type="ARBA" id="ARBA00022490"/>
    </source>
</evidence>
<accession>A0A343TJW3</accession>
<proteinExistence type="predicted"/>
<dbReference type="GO" id="GO:0046872">
    <property type="term" value="F:metal ion binding"/>
    <property type="evidence" value="ECO:0007669"/>
    <property type="project" value="UniProtKB-KW"/>
</dbReference>
<dbReference type="Gene3D" id="3.90.550.10">
    <property type="entry name" value="Spore Coat Polysaccharide Biosynthesis Protein SpsA, Chain A"/>
    <property type="match status" value="1"/>
</dbReference>
<dbReference type="AlphaFoldDB" id="A0A343TJW3"/>
<dbReference type="EMBL" id="CP025066">
    <property type="protein sequence ID" value="AUX09385.1"/>
    <property type="molecule type" value="Genomic_DNA"/>
</dbReference>
<evidence type="ECO:0000256" key="2">
    <source>
        <dbReference type="ARBA" id="ARBA00022679"/>
    </source>
</evidence>
<dbReference type="KEGG" id="hdf:AArcSl_1757"/>
<gene>
    <name evidence="9" type="primary">mobA2</name>
    <name evidence="9" type="ORF">AArcSl_1757</name>
</gene>
<keyword evidence="4" id="KW-0547">Nucleotide-binding</keyword>
<name>A0A343TJW3_9EURY</name>
<dbReference type="SUPFAM" id="SSF53448">
    <property type="entry name" value="Nucleotide-diphospho-sugar transferases"/>
    <property type="match status" value="1"/>
</dbReference>
<keyword evidence="10" id="KW-1185">Reference proteome</keyword>
<protein>
    <submittedName>
        <fullName evidence="9">Molybdenum cofactor guanylyltransferase</fullName>
        <ecNumber evidence="9">2.7.7.77</ecNumber>
    </submittedName>
</protein>
<dbReference type="InterPro" id="IPR013482">
    <property type="entry name" value="Molybde_CF_guanTrfase"/>
</dbReference>
<dbReference type="InterPro" id="IPR029044">
    <property type="entry name" value="Nucleotide-diphossugar_trans"/>
</dbReference>
<dbReference type="OrthoDB" id="28434at2157"/>
<keyword evidence="6" id="KW-0342">GTP-binding</keyword>
<organism evidence="9 10">
    <name type="scientific">Halalkaliarchaeum desulfuricum</name>
    <dbReference type="NCBI Taxonomy" id="2055893"/>
    <lineage>
        <taxon>Archaea</taxon>
        <taxon>Methanobacteriati</taxon>
        <taxon>Methanobacteriota</taxon>
        <taxon>Stenosarchaea group</taxon>
        <taxon>Halobacteria</taxon>
        <taxon>Halobacteriales</taxon>
        <taxon>Haloferacaceae</taxon>
        <taxon>Halalkaliarchaeum</taxon>
    </lineage>
</organism>